<dbReference type="Pfam" id="PF13595">
    <property type="entry name" value="DUF4138"/>
    <property type="match status" value="1"/>
</dbReference>
<name>A0A4R5DFJ2_9BACT</name>
<comment type="caution">
    <text evidence="1">The sequence shown here is derived from an EMBL/GenBank/DDBJ whole genome shotgun (WGS) entry which is preliminary data.</text>
</comment>
<dbReference type="NCBIfam" id="TIGR03780">
    <property type="entry name" value="Bac_Flav_CT_N"/>
    <property type="match status" value="1"/>
</dbReference>
<gene>
    <name evidence="1" type="primary">traN</name>
    <name evidence="1" type="ORF">E0F88_27025</name>
</gene>
<reference evidence="1 2" key="1">
    <citation type="submission" date="2019-03" db="EMBL/GenBank/DDBJ databases">
        <title>Dyadobacter AR-3-6 sp. nov., isolated from arctic soil.</title>
        <authorList>
            <person name="Chaudhary D.K."/>
        </authorList>
    </citation>
    <scope>NUCLEOTIDE SEQUENCE [LARGE SCALE GENOMIC DNA]</scope>
    <source>
        <strain evidence="1 2">AR-3-6</strain>
    </source>
</reference>
<dbReference type="InterPro" id="IPR022298">
    <property type="entry name" value="Conjug_transposon_TraN"/>
</dbReference>
<accession>A0A4R5DFJ2</accession>
<dbReference type="RefSeq" id="WP_131961422.1">
    <property type="nucleotide sequence ID" value="NZ_SMFL01000014.1"/>
</dbReference>
<keyword evidence="2" id="KW-1185">Reference proteome</keyword>
<organism evidence="1 2">
    <name type="scientific">Dyadobacter psychrotolerans</name>
    <dbReference type="NCBI Taxonomy" id="2541721"/>
    <lineage>
        <taxon>Bacteria</taxon>
        <taxon>Pseudomonadati</taxon>
        <taxon>Bacteroidota</taxon>
        <taxon>Cytophagia</taxon>
        <taxon>Cytophagales</taxon>
        <taxon>Spirosomataceae</taxon>
        <taxon>Dyadobacter</taxon>
    </lineage>
</organism>
<dbReference type="AlphaFoldDB" id="A0A4R5DFJ2"/>
<protein>
    <submittedName>
        <fullName evidence="1">Conjugative transposon protein TraN</fullName>
    </submittedName>
</protein>
<dbReference type="EMBL" id="SMFL01000014">
    <property type="protein sequence ID" value="TDE10730.1"/>
    <property type="molecule type" value="Genomic_DNA"/>
</dbReference>
<proteinExistence type="predicted"/>
<evidence type="ECO:0000313" key="1">
    <source>
        <dbReference type="EMBL" id="TDE10730.1"/>
    </source>
</evidence>
<dbReference type="OrthoDB" id="1038500at2"/>
<sequence>MKILQISLAKTVLLLLTTISYSQPFQLYSIEPYPLEITFHKTVNIIFPFAIKSVDKGSAEVLAQKASGIENILQLKAANTTMHQTNLTVITADGKLHSFLVNYADDPLQLNIELLAEQPAIFNGSKADEITIRQTAQSAALLAPNMRSVKAKTTLASLKLSGIFVADEIFYLQLTLTNRARVSYDAGNWNLFVADNKKLKRAAQQQQQIKPLFVHMQASSIAAQSSQTYVIAITKMGLVKGKRLCLQINENHGERNLQLTVSARKLLNAKAI</sequence>
<evidence type="ECO:0000313" key="2">
    <source>
        <dbReference type="Proteomes" id="UP000294850"/>
    </source>
</evidence>
<dbReference type="Proteomes" id="UP000294850">
    <property type="component" value="Unassembled WGS sequence"/>
</dbReference>